<comment type="pathway">
    <text evidence="1">Protein modification; protein lipoylation via endogenous pathway; protein N(6)-(lipoyl)lysine from octanoyl-[acyl-carrier-protein]: step 1/2.</text>
</comment>
<dbReference type="InterPro" id="IPR045864">
    <property type="entry name" value="aa-tRNA-synth_II/BPL/LPL"/>
</dbReference>
<dbReference type="EMBL" id="CAXHTA020000020">
    <property type="protein sequence ID" value="CAL5229511.1"/>
    <property type="molecule type" value="Genomic_DNA"/>
</dbReference>
<dbReference type="NCBIfam" id="NF010925">
    <property type="entry name" value="PRK14345.1"/>
    <property type="match status" value="1"/>
</dbReference>
<evidence type="ECO:0000256" key="3">
    <source>
        <dbReference type="ARBA" id="ARBA00012334"/>
    </source>
</evidence>
<dbReference type="Pfam" id="PF21948">
    <property type="entry name" value="LplA-B_cat"/>
    <property type="match status" value="1"/>
</dbReference>
<protein>
    <recommendedName>
        <fullName evidence="3">lipoyl(octanoyl) transferase</fullName>
        <ecNumber evidence="3">2.3.1.181</ecNumber>
    </recommendedName>
</protein>
<name>A0ABP1GFI6_9CHLO</name>
<comment type="caution">
    <text evidence="7">The sequence shown here is derived from an EMBL/GenBank/DDBJ whole genome shotgun (WGS) entry which is preliminary data.</text>
</comment>
<organism evidence="7 8">
    <name type="scientific">Coccomyxa viridis</name>
    <dbReference type="NCBI Taxonomy" id="1274662"/>
    <lineage>
        <taxon>Eukaryota</taxon>
        <taxon>Viridiplantae</taxon>
        <taxon>Chlorophyta</taxon>
        <taxon>core chlorophytes</taxon>
        <taxon>Trebouxiophyceae</taxon>
        <taxon>Trebouxiophyceae incertae sedis</taxon>
        <taxon>Coccomyxaceae</taxon>
        <taxon>Coccomyxa</taxon>
    </lineage>
</organism>
<sequence>MSRFLAHKECLAMTAGIEPQRRRAIRTGDAPQQIAAVSLSLGVIDISNRLTHYQEAWDLQKQLLRAVLASEDTSSPAGYLLLVQHQPVFTLGSGSSLEHLGFDPSSPPFPLFRTERGGEVTYHGPGQLVAYPIINLRLFNQDLHWYLRSLEEVIIRCLDEVSGLHGERITGLTGVWVGGKKVAAIGVRAQRWVTYHGFAINLANDLRPFQLITPCGISDRTVTSVKELLRPSDFSAEVLTPTEDEPLNVRALDIEDAGLVSEYAYALKYAFADSFSVGIHDAELREALLLCNTTAEETASAALGL</sequence>
<dbReference type="PANTHER" id="PTHR10993">
    <property type="entry name" value="OCTANOYLTRANSFERASE"/>
    <property type="match status" value="1"/>
</dbReference>
<dbReference type="PROSITE" id="PS01313">
    <property type="entry name" value="LIPB"/>
    <property type="match status" value="1"/>
</dbReference>
<dbReference type="SUPFAM" id="SSF55681">
    <property type="entry name" value="Class II aaRS and biotin synthetases"/>
    <property type="match status" value="1"/>
</dbReference>
<accession>A0ABP1GFI6</accession>
<evidence type="ECO:0000256" key="4">
    <source>
        <dbReference type="ARBA" id="ARBA00022679"/>
    </source>
</evidence>
<dbReference type="EC" id="2.3.1.181" evidence="3"/>
<evidence type="ECO:0000259" key="6">
    <source>
        <dbReference type="PROSITE" id="PS51733"/>
    </source>
</evidence>
<reference evidence="7 8" key="1">
    <citation type="submission" date="2024-06" db="EMBL/GenBank/DDBJ databases">
        <authorList>
            <person name="Kraege A."/>
            <person name="Thomma B."/>
        </authorList>
    </citation>
    <scope>NUCLEOTIDE SEQUENCE [LARGE SCALE GENOMIC DNA]</scope>
</reference>
<keyword evidence="5" id="KW-0012">Acyltransferase</keyword>
<comment type="similarity">
    <text evidence="2">Belongs to the LipB family.</text>
</comment>
<dbReference type="NCBIfam" id="TIGR00214">
    <property type="entry name" value="lipB"/>
    <property type="match status" value="1"/>
</dbReference>
<dbReference type="PROSITE" id="PS51733">
    <property type="entry name" value="BPL_LPL_CATALYTIC"/>
    <property type="match status" value="1"/>
</dbReference>
<feature type="domain" description="BPL/LPL catalytic" evidence="6">
    <location>
        <begin position="74"/>
        <end position="260"/>
    </location>
</feature>
<evidence type="ECO:0000313" key="7">
    <source>
        <dbReference type="EMBL" id="CAL5229511.1"/>
    </source>
</evidence>
<dbReference type="Gene3D" id="3.30.930.10">
    <property type="entry name" value="Bira Bifunctional Protein, Domain 2"/>
    <property type="match status" value="1"/>
</dbReference>
<evidence type="ECO:0000256" key="2">
    <source>
        <dbReference type="ARBA" id="ARBA00007907"/>
    </source>
</evidence>
<gene>
    <name evidence="7" type="primary">g12849</name>
    <name evidence="7" type="ORF">VP750_LOCUS11417</name>
</gene>
<dbReference type="Proteomes" id="UP001497392">
    <property type="component" value="Unassembled WGS sequence"/>
</dbReference>
<dbReference type="InterPro" id="IPR000544">
    <property type="entry name" value="Octanoyltransferase"/>
</dbReference>
<dbReference type="CDD" id="cd16444">
    <property type="entry name" value="LipB"/>
    <property type="match status" value="1"/>
</dbReference>
<evidence type="ECO:0000256" key="1">
    <source>
        <dbReference type="ARBA" id="ARBA00004821"/>
    </source>
</evidence>
<dbReference type="HAMAP" id="MF_00013">
    <property type="entry name" value="LipB"/>
    <property type="match status" value="1"/>
</dbReference>
<evidence type="ECO:0000256" key="5">
    <source>
        <dbReference type="ARBA" id="ARBA00023315"/>
    </source>
</evidence>
<dbReference type="PANTHER" id="PTHR10993:SF7">
    <property type="entry name" value="LIPOYLTRANSFERASE 2, MITOCHONDRIAL-RELATED"/>
    <property type="match status" value="1"/>
</dbReference>
<dbReference type="InterPro" id="IPR004143">
    <property type="entry name" value="BPL_LPL_catalytic"/>
</dbReference>
<keyword evidence="8" id="KW-1185">Reference proteome</keyword>
<dbReference type="InterPro" id="IPR020605">
    <property type="entry name" value="Octanoyltransferase_CS"/>
</dbReference>
<keyword evidence="4" id="KW-0808">Transferase</keyword>
<evidence type="ECO:0000313" key="8">
    <source>
        <dbReference type="Proteomes" id="UP001497392"/>
    </source>
</evidence>
<proteinExistence type="inferred from homology"/>